<name>A0AA46A7K1_9RHOB</name>
<sequence length="135" mass="15184">MRAEGLEPEERYAEIESGFQDGIYMVPEKGGTSYMIAPLHRTVAPPEMEVHTVTTPHYMPYASFVTNEDIGVAPSLDDPSSLYHPSIDRQGIDEQSYLIQLVGQKERDHILADEQELLADLCAYRDVLCDPQTID</sequence>
<dbReference type="AlphaFoldDB" id="A0AA46A7K1"/>
<evidence type="ECO:0000313" key="2">
    <source>
        <dbReference type="Proteomes" id="UP000186216"/>
    </source>
</evidence>
<gene>
    <name evidence="1" type="ORF">SAMN05421772_12442</name>
</gene>
<proteinExistence type="predicted"/>
<accession>A0AA46A7K1</accession>
<evidence type="ECO:0000313" key="1">
    <source>
        <dbReference type="EMBL" id="SIT14545.1"/>
    </source>
</evidence>
<organism evidence="1 2">
    <name type="scientific">Paracoccus saliphilus</name>
    <dbReference type="NCBI Taxonomy" id="405559"/>
    <lineage>
        <taxon>Bacteria</taxon>
        <taxon>Pseudomonadati</taxon>
        <taxon>Pseudomonadota</taxon>
        <taxon>Alphaproteobacteria</taxon>
        <taxon>Rhodobacterales</taxon>
        <taxon>Paracoccaceae</taxon>
        <taxon>Paracoccus</taxon>
    </lineage>
</organism>
<dbReference type="Proteomes" id="UP000186216">
    <property type="component" value="Unassembled WGS sequence"/>
</dbReference>
<comment type="caution">
    <text evidence="1">The sequence shown here is derived from an EMBL/GenBank/DDBJ whole genome shotgun (WGS) entry which is preliminary data.</text>
</comment>
<reference evidence="1 2" key="1">
    <citation type="submission" date="2017-01" db="EMBL/GenBank/DDBJ databases">
        <authorList>
            <person name="Varghese N."/>
            <person name="Submissions S."/>
        </authorList>
    </citation>
    <scope>NUCLEOTIDE SEQUENCE [LARGE SCALE GENOMIC DNA]</scope>
    <source>
        <strain evidence="1 2">DSM 18447</strain>
    </source>
</reference>
<dbReference type="EMBL" id="FTOU01000024">
    <property type="protein sequence ID" value="SIT14545.1"/>
    <property type="molecule type" value="Genomic_DNA"/>
</dbReference>
<protein>
    <submittedName>
        <fullName evidence="1">Uncharacterized protein</fullName>
    </submittedName>
</protein>